<keyword evidence="12" id="KW-1185">Reference proteome</keyword>
<dbReference type="Pfam" id="PF00171">
    <property type="entry name" value="Aldedh"/>
    <property type="match status" value="1"/>
</dbReference>
<dbReference type="FunFam" id="3.40.605.10:FF:000007">
    <property type="entry name" value="NAD/NADP-dependent betaine aldehyde dehydrogenase"/>
    <property type="match status" value="1"/>
</dbReference>
<dbReference type="InterPro" id="IPR016161">
    <property type="entry name" value="Ald_DH/histidinol_DH"/>
</dbReference>
<comment type="function">
    <text evidence="5">Part of the sulfo-TAL (or sulfo-SFT) pathway, a D-sulfoquinovose degradation pathway that produces sulfolactate (SL). Catalyzes the oxidation of 3-sulfolactaldehyde (SLA) to sulfolactate (SL).</text>
</comment>
<evidence type="ECO:0000256" key="8">
    <source>
        <dbReference type="PROSITE-ProRule" id="PRU10007"/>
    </source>
</evidence>
<dbReference type="KEGG" id="psua:FLK61_38060"/>
<dbReference type="InterPro" id="IPR016162">
    <property type="entry name" value="Ald_DH_N"/>
</dbReference>
<keyword evidence="3" id="KW-0520">NAD</keyword>
<dbReference type="Gene3D" id="3.40.309.10">
    <property type="entry name" value="Aldehyde Dehydrogenase, Chain A, domain 2"/>
    <property type="match status" value="1"/>
</dbReference>
<dbReference type="PANTHER" id="PTHR42986">
    <property type="entry name" value="BENZALDEHYDE DEHYDROGENASE YFMT"/>
    <property type="match status" value="1"/>
</dbReference>
<dbReference type="PANTHER" id="PTHR42986:SF1">
    <property type="entry name" value="BENZALDEHYDE DEHYDROGENASE YFMT"/>
    <property type="match status" value="1"/>
</dbReference>
<evidence type="ECO:0000313" key="11">
    <source>
        <dbReference type="EMBL" id="QKS72436.1"/>
    </source>
</evidence>
<evidence type="ECO:0000256" key="1">
    <source>
        <dbReference type="ARBA" id="ARBA00009986"/>
    </source>
</evidence>
<gene>
    <name evidence="11" type="ORF">FLK61_38060</name>
</gene>
<proteinExistence type="inferred from homology"/>
<dbReference type="Gene3D" id="3.40.605.10">
    <property type="entry name" value="Aldehyde Dehydrogenase, Chain A, domain 1"/>
    <property type="match status" value="1"/>
</dbReference>
<evidence type="ECO:0000256" key="5">
    <source>
        <dbReference type="ARBA" id="ARBA00054572"/>
    </source>
</evidence>
<evidence type="ECO:0000256" key="3">
    <source>
        <dbReference type="ARBA" id="ARBA00023027"/>
    </source>
</evidence>
<evidence type="ECO:0000313" key="12">
    <source>
        <dbReference type="Proteomes" id="UP000318138"/>
    </source>
</evidence>
<dbReference type="RefSeq" id="WP_176010414.1">
    <property type="nucleotide sequence ID" value="NZ_CP041372.2"/>
</dbReference>
<keyword evidence="2 9" id="KW-0560">Oxidoreductase</keyword>
<dbReference type="CDD" id="cd07151">
    <property type="entry name" value="ALDH_HBenzADH"/>
    <property type="match status" value="1"/>
</dbReference>
<evidence type="ECO:0000256" key="4">
    <source>
        <dbReference type="ARBA" id="ARBA00050326"/>
    </source>
</evidence>
<feature type="active site" evidence="8">
    <location>
        <position position="250"/>
    </location>
</feature>
<protein>
    <recommendedName>
        <fullName evidence="7">3-sulfolactaldehyde dehydrogenase</fullName>
        <ecNumber evidence="6">1.2.1.97</ecNumber>
    </recommendedName>
</protein>
<dbReference type="InterPro" id="IPR015590">
    <property type="entry name" value="Aldehyde_DH_dom"/>
</dbReference>
<evidence type="ECO:0000259" key="10">
    <source>
        <dbReference type="Pfam" id="PF00171"/>
    </source>
</evidence>
<evidence type="ECO:0000256" key="2">
    <source>
        <dbReference type="ARBA" id="ARBA00023002"/>
    </source>
</evidence>
<organism evidence="11 12">
    <name type="scientific">Paenalkalicoccus suaedae</name>
    <dbReference type="NCBI Taxonomy" id="2592382"/>
    <lineage>
        <taxon>Bacteria</taxon>
        <taxon>Bacillati</taxon>
        <taxon>Bacillota</taxon>
        <taxon>Bacilli</taxon>
        <taxon>Bacillales</taxon>
        <taxon>Bacillaceae</taxon>
        <taxon>Paenalkalicoccus</taxon>
    </lineage>
</organism>
<dbReference type="PROSITE" id="PS00687">
    <property type="entry name" value="ALDEHYDE_DEHYDR_GLU"/>
    <property type="match status" value="1"/>
</dbReference>
<evidence type="ECO:0000256" key="6">
    <source>
        <dbReference type="ARBA" id="ARBA00066984"/>
    </source>
</evidence>
<accession>A0A859FJ34</accession>
<dbReference type="SUPFAM" id="SSF53720">
    <property type="entry name" value="ALDH-like"/>
    <property type="match status" value="1"/>
</dbReference>
<reference evidence="12" key="1">
    <citation type="submission" date="2019-07" db="EMBL/GenBank/DDBJ databases">
        <title>Bacillus alkalisoli sp. nov. isolated from saline soil.</title>
        <authorList>
            <person name="Sun J.-Q."/>
            <person name="Xu L."/>
        </authorList>
    </citation>
    <scope>NUCLEOTIDE SEQUENCE [LARGE SCALE GENOMIC DNA]</scope>
    <source>
        <strain evidence="12">M4U3P1</strain>
    </source>
</reference>
<dbReference type="GO" id="GO:0016620">
    <property type="term" value="F:oxidoreductase activity, acting on the aldehyde or oxo group of donors, NAD or NADP as acceptor"/>
    <property type="evidence" value="ECO:0007669"/>
    <property type="project" value="InterPro"/>
</dbReference>
<name>A0A859FJ34_9BACI</name>
<dbReference type="EMBL" id="CP041372">
    <property type="protein sequence ID" value="QKS72436.1"/>
    <property type="molecule type" value="Genomic_DNA"/>
</dbReference>
<comment type="similarity">
    <text evidence="1 9">Belongs to the aldehyde dehydrogenase family.</text>
</comment>
<dbReference type="Proteomes" id="UP000318138">
    <property type="component" value="Chromosome"/>
</dbReference>
<evidence type="ECO:0000256" key="9">
    <source>
        <dbReference type="RuleBase" id="RU003345"/>
    </source>
</evidence>
<dbReference type="InterPro" id="IPR016163">
    <property type="entry name" value="Ald_DH_C"/>
</dbReference>
<sequence length="482" mass="52639">MSTFAMQFIDGKWVDGKSEKELSNYNPYTNEHLFTMYSASDEDVDAAYKAAKRAQKEWGQTLPSERAELLNEVAKIVEKRKDEIIDWLVKESGSSITKATIEFGAALNIIKESSSFPYRTKGQIMESDFPGKENRVYRSAKGVIGVIGPWNFPFHLSMRSVAPAIATGNTVVLKPASETIVTAGSLIADIFSEAGAPDGVINMVAGRGSEIGDAFVEHPIPKVISFTGSTEVGAHIAELAGKHLKETALELGGNNAFIVLEDADLDQAVDSAIFGKFLHQGQICMSTNRFLVDERIYDDFIDKFVERVEGLKSGDPTEKETVIGPIINKDQIERMEKDLDETVKAGAKVLTGGKAEGLVFLPTVVRDVTNDMPLAKNEIFGPIAPIIPFSTEEEAIDIANDSPYGLSGAIHSKDIHRATELAKQVETGMIHVNDQTVNDESHAAFGGEKASGLGRFGGEWALDKFTTEKWVSVQGVRREYPF</sequence>
<dbReference type="InterPro" id="IPR029510">
    <property type="entry name" value="Ald_DH_CS_GLU"/>
</dbReference>
<dbReference type="EC" id="1.2.1.97" evidence="6"/>
<evidence type="ECO:0000256" key="7">
    <source>
        <dbReference type="ARBA" id="ARBA00067277"/>
    </source>
</evidence>
<comment type="catalytic activity">
    <reaction evidence="4">
        <text>(2S)-3-sulfolactaldehyde + NAD(+) + H2O = (2S)-3-sulfolactate + NADH + 2 H(+)</text>
        <dbReference type="Rhea" id="RHEA:47932"/>
        <dbReference type="ChEBI" id="CHEBI:15377"/>
        <dbReference type="ChEBI" id="CHEBI:15378"/>
        <dbReference type="ChEBI" id="CHEBI:57540"/>
        <dbReference type="ChEBI" id="CHEBI:57945"/>
        <dbReference type="ChEBI" id="CHEBI:61289"/>
        <dbReference type="ChEBI" id="CHEBI:90109"/>
        <dbReference type="EC" id="1.2.1.97"/>
    </reaction>
    <physiologicalReaction direction="left-to-right" evidence="4">
        <dbReference type="Rhea" id="RHEA:47933"/>
    </physiologicalReaction>
</comment>
<dbReference type="AlphaFoldDB" id="A0A859FJ34"/>
<dbReference type="FunFam" id="3.40.309.10:FF:000009">
    <property type="entry name" value="Aldehyde dehydrogenase A"/>
    <property type="match status" value="1"/>
</dbReference>
<feature type="domain" description="Aldehyde dehydrogenase" evidence="10">
    <location>
        <begin position="13"/>
        <end position="471"/>
    </location>
</feature>